<evidence type="ECO:0000313" key="2">
    <source>
        <dbReference type="EMBL" id="UTF54933.1"/>
    </source>
</evidence>
<evidence type="ECO:0000256" key="1">
    <source>
        <dbReference type="SAM" id="MobiDB-lite"/>
    </source>
</evidence>
<proteinExistence type="predicted"/>
<evidence type="ECO:0000313" key="3">
    <source>
        <dbReference type="Proteomes" id="UP001056855"/>
    </source>
</evidence>
<dbReference type="Proteomes" id="UP001056855">
    <property type="component" value="Chromosome"/>
</dbReference>
<reference evidence="2" key="1">
    <citation type="submission" date="2022-06" db="EMBL/GenBank/DDBJ databases">
        <title>Diverse halophilic archaea isolated from saline environments.</title>
        <authorList>
            <person name="Cui H.-L."/>
        </authorList>
    </citation>
    <scope>NUCLEOTIDE SEQUENCE</scope>
    <source>
        <strain evidence="2">WLHS1</strain>
    </source>
</reference>
<dbReference type="KEGG" id="sawl:NGM29_06665"/>
<dbReference type="AlphaFoldDB" id="A0A9E7NDK1"/>
<protein>
    <submittedName>
        <fullName evidence="2">Uncharacterized protein</fullName>
    </submittedName>
</protein>
<dbReference type="EMBL" id="CP100355">
    <property type="protein sequence ID" value="UTF54933.1"/>
    <property type="molecule type" value="Genomic_DNA"/>
</dbReference>
<name>A0A9E7NDK1_9EURY</name>
<gene>
    <name evidence="2" type="ORF">NGM29_06665</name>
</gene>
<sequence length="127" mass="14527">MGIEEVTKTARTRLCIESGERSWLKDARFTARDISNDTLRLKQQGYNRTEIQNGVDRDDFLRNNKCAVVGKALQAWDSYKELLNWWYDQDDTNVGKPSPPATDKKGAYPLWRTPKATDSPTTTRTTA</sequence>
<accession>A0A9E7NDK1</accession>
<feature type="compositionally biased region" description="Low complexity" evidence="1">
    <location>
        <begin position="112"/>
        <end position="127"/>
    </location>
</feature>
<feature type="region of interest" description="Disordered" evidence="1">
    <location>
        <begin position="91"/>
        <end position="127"/>
    </location>
</feature>
<keyword evidence="3" id="KW-1185">Reference proteome</keyword>
<organism evidence="2 3">
    <name type="scientific">Natronosalvus rutilus</name>
    <dbReference type="NCBI Taxonomy" id="2953753"/>
    <lineage>
        <taxon>Archaea</taxon>
        <taxon>Methanobacteriati</taxon>
        <taxon>Methanobacteriota</taxon>
        <taxon>Stenosarchaea group</taxon>
        <taxon>Halobacteria</taxon>
        <taxon>Halobacteriales</taxon>
        <taxon>Natrialbaceae</taxon>
        <taxon>Natronosalvus</taxon>
    </lineage>
</organism>